<feature type="repeat" description="Pumilio" evidence="3">
    <location>
        <begin position="221"/>
        <end position="256"/>
    </location>
</feature>
<dbReference type="PANTHER" id="PTHR13102">
    <property type="entry name" value="NUCLEOLAR PROTEIN 9"/>
    <property type="match status" value="1"/>
</dbReference>
<dbReference type="GO" id="GO:0000056">
    <property type="term" value="P:ribosomal small subunit export from nucleus"/>
    <property type="evidence" value="ECO:0007669"/>
    <property type="project" value="TreeGrafter"/>
</dbReference>
<feature type="compositionally biased region" description="Basic and acidic residues" evidence="4">
    <location>
        <begin position="372"/>
        <end position="381"/>
    </location>
</feature>
<name>A0A8X8A896_POPTO</name>
<dbReference type="OrthoDB" id="392571at2759"/>
<gene>
    <name evidence="5" type="ORF">POTOM_011723</name>
</gene>
<sequence>MTAVGDIVELMKEAAYSHLMEVILAVSPESLYDEMFTKIFRKSLFELSSHQCGNFVVQALVSHARDREQMEFIWEKLGPKFRDLLEMGKSGVIASLIATSQRLHTHEHEVCKALADAVCLPNESPRSVVDRILFLESYFACVEKSNWKWPSGAKIHVMGSLILQAVFKFQNQLIQPYIMSLTSMEVDHVLEAAKDVGGARTIEAFLDSDASGKQKHRLINKLRGHFGELAMHSSGSFTVEKCFSASNLSLREAIASDLLSVQNELPKTKQGPYLLRKLDIDGYANRPDQWRSRQASKQSTYKEFYAAFGSGEAKSSKSDSFLADTSKSTSLAIGVKNVRKEIDHHLASSEKYAKHAVVDDVMKVKNKKHEKGHGGASDEKATGSVNQKPFLSVDLKKSKRHGHEERSKASRKKLKV</sequence>
<dbReference type="AlphaFoldDB" id="A0A8X8A896"/>
<dbReference type="GO" id="GO:0000472">
    <property type="term" value="P:endonucleolytic cleavage to generate mature 5'-end of SSU-rRNA from (SSU-rRNA, 5.8S rRNA, LSU-rRNA)"/>
    <property type="evidence" value="ECO:0007669"/>
    <property type="project" value="TreeGrafter"/>
</dbReference>
<dbReference type="InterPro" id="IPR001313">
    <property type="entry name" value="Pumilio_RNA-bd_rpt"/>
</dbReference>
<keyword evidence="2" id="KW-0694">RNA-binding</keyword>
<evidence type="ECO:0000313" key="6">
    <source>
        <dbReference type="Proteomes" id="UP000886885"/>
    </source>
</evidence>
<dbReference type="EMBL" id="JAAWWB010000005">
    <property type="protein sequence ID" value="KAG6782325.1"/>
    <property type="molecule type" value="Genomic_DNA"/>
</dbReference>
<organism evidence="5 6">
    <name type="scientific">Populus tomentosa</name>
    <name type="common">Chinese white poplar</name>
    <dbReference type="NCBI Taxonomy" id="118781"/>
    <lineage>
        <taxon>Eukaryota</taxon>
        <taxon>Viridiplantae</taxon>
        <taxon>Streptophyta</taxon>
        <taxon>Embryophyta</taxon>
        <taxon>Tracheophyta</taxon>
        <taxon>Spermatophyta</taxon>
        <taxon>Magnoliopsida</taxon>
        <taxon>eudicotyledons</taxon>
        <taxon>Gunneridae</taxon>
        <taxon>Pentapetalae</taxon>
        <taxon>rosids</taxon>
        <taxon>fabids</taxon>
        <taxon>Malpighiales</taxon>
        <taxon>Salicaceae</taxon>
        <taxon>Saliceae</taxon>
        <taxon>Populus</taxon>
    </lineage>
</organism>
<protein>
    <submittedName>
        <fullName evidence="5">Uncharacterized protein</fullName>
    </submittedName>
</protein>
<keyword evidence="6" id="KW-1185">Reference proteome</keyword>
<dbReference type="Proteomes" id="UP000886885">
    <property type="component" value="Chromosome 3A"/>
</dbReference>
<comment type="caution">
    <text evidence="5">The sequence shown here is derived from an EMBL/GenBank/DDBJ whole genome shotgun (WGS) entry which is preliminary data.</text>
</comment>
<evidence type="ECO:0000256" key="3">
    <source>
        <dbReference type="PROSITE-ProRule" id="PRU00317"/>
    </source>
</evidence>
<evidence type="ECO:0000256" key="4">
    <source>
        <dbReference type="SAM" id="MobiDB-lite"/>
    </source>
</evidence>
<reference evidence="5" key="1">
    <citation type="journal article" date="2020" name="bioRxiv">
        <title>Hybrid origin of Populus tomentosa Carr. identified through genome sequencing and phylogenomic analysis.</title>
        <authorList>
            <person name="An X."/>
            <person name="Gao K."/>
            <person name="Chen Z."/>
            <person name="Li J."/>
            <person name="Yang X."/>
            <person name="Yang X."/>
            <person name="Zhou J."/>
            <person name="Guo T."/>
            <person name="Zhao T."/>
            <person name="Huang S."/>
            <person name="Miao D."/>
            <person name="Khan W.U."/>
            <person name="Rao P."/>
            <person name="Ye M."/>
            <person name="Lei B."/>
            <person name="Liao W."/>
            <person name="Wang J."/>
            <person name="Ji L."/>
            <person name="Li Y."/>
            <person name="Guo B."/>
            <person name="Mustafa N.S."/>
            <person name="Li S."/>
            <person name="Yun Q."/>
            <person name="Keller S.R."/>
            <person name="Mao J."/>
            <person name="Zhang R."/>
            <person name="Strauss S.H."/>
        </authorList>
    </citation>
    <scope>NUCLEOTIDE SEQUENCE</scope>
    <source>
        <strain evidence="5">GM15</strain>
        <tissue evidence="5">Leaf</tissue>
    </source>
</reference>
<dbReference type="PANTHER" id="PTHR13102:SF0">
    <property type="entry name" value="NUCLEOLAR PROTEIN 9"/>
    <property type="match status" value="1"/>
</dbReference>
<feature type="repeat" description="Pumilio" evidence="3">
    <location>
        <begin position="38"/>
        <end position="75"/>
    </location>
</feature>
<evidence type="ECO:0000256" key="1">
    <source>
        <dbReference type="ARBA" id="ARBA00022737"/>
    </source>
</evidence>
<dbReference type="GO" id="GO:0030686">
    <property type="term" value="C:90S preribosome"/>
    <property type="evidence" value="ECO:0007669"/>
    <property type="project" value="TreeGrafter"/>
</dbReference>
<dbReference type="SMART" id="SM00025">
    <property type="entry name" value="Pumilio"/>
    <property type="match status" value="3"/>
</dbReference>
<dbReference type="GO" id="GO:0000447">
    <property type="term" value="P:endonucleolytic cleavage in ITS1 to separate SSU-rRNA from 5.8S rRNA and LSU-rRNA from tricistronic rRNA transcript (SSU-rRNA, 5.8S rRNA, LSU-rRNA)"/>
    <property type="evidence" value="ECO:0007669"/>
    <property type="project" value="TreeGrafter"/>
</dbReference>
<accession>A0A8X8A896</accession>
<feature type="region of interest" description="Disordered" evidence="4">
    <location>
        <begin position="364"/>
        <end position="416"/>
    </location>
</feature>
<evidence type="ECO:0000256" key="2">
    <source>
        <dbReference type="ARBA" id="ARBA00022884"/>
    </source>
</evidence>
<dbReference type="GO" id="GO:0000480">
    <property type="term" value="P:endonucleolytic cleavage in 5'-ETS of tricistronic rRNA transcript (SSU-rRNA, 5.8S rRNA, LSU-rRNA)"/>
    <property type="evidence" value="ECO:0007669"/>
    <property type="project" value="TreeGrafter"/>
</dbReference>
<dbReference type="GO" id="GO:0003723">
    <property type="term" value="F:RNA binding"/>
    <property type="evidence" value="ECO:0007669"/>
    <property type="project" value="UniProtKB-KW"/>
</dbReference>
<proteinExistence type="predicted"/>
<dbReference type="GO" id="GO:0030688">
    <property type="term" value="C:preribosome, small subunit precursor"/>
    <property type="evidence" value="ECO:0007669"/>
    <property type="project" value="TreeGrafter"/>
</dbReference>
<dbReference type="InterPro" id="IPR040000">
    <property type="entry name" value="NOP9"/>
</dbReference>
<dbReference type="PROSITE" id="PS50302">
    <property type="entry name" value="PUM"/>
    <property type="match status" value="2"/>
</dbReference>
<dbReference type="Pfam" id="PF22493">
    <property type="entry name" value="PUF_NOP9"/>
    <property type="match status" value="1"/>
</dbReference>
<evidence type="ECO:0000313" key="5">
    <source>
        <dbReference type="EMBL" id="KAG6782325.1"/>
    </source>
</evidence>
<keyword evidence="1" id="KW-0677">Repeat</keyword>
<dbReference type="GO" id="GO:0005730">
    <property type="term" value="C:nucleolus"/>
    <property type="evidence" value="ECO:0007669"/>
    <property type="project" value="TreeGrafter"/>
</dbReference>